<evidence type="ECO:0000313" key="2">
    <source>
        <dbReference type="Proteomes" id="UP001217945"/>
    </source>
</evidence>
<sequence>MSKLDEILSDKQIPKNIIKMIMNLDDNGKKALDSYYDETSEFFQNAHPMLLARRFLADPYKYSELYHYTESKALEAIFSSKTFLIGSIMHMNDDKEMRHSFELCIELLKEMNATKAEIDEFKLQWIFTMIHFDAYIWSFTVNDSSMAMERYGNLNIEFNNQTLQEKLANRFTPLNFANGWMKEGEAFVFPLVVNYDRDYQLNYLRPIIRVVLSCIQNMKIDSYDMRKIIDESLRSLYILSLCFKRPEIFEEREIRFVILRIIENGKTQEDTIFNGKPMIKLPINENDISAIIINHDWDGKEEKIFDILHKSGFSNVEIRKTRLPY</sequence>
<evidence type="ECO:0000313" key="1">
    <source>
        <dbReference type="EMBL" id="MDD1383200.1"/>
    </source>
</evidence>
<name>A0AAW6JHI5_LIMRT</name>
<protein>
    <recommendedName>
        <fullName evidence="3">DUF2971 domain-containing protein</fullName>
    </recommendedName>
</protein>
<organism evidence="1 2">
    <name type="scientific">Limosilactobacillus reuteri</name>
    <name type="common">Lactobacillus reuteri</name>
    <dbReference type="NCBI Taxonomy" id="1598"/>
    <lineage>
        <taxon>Bacteria</taxon>
        <taxon>Bacillati</taxon>
        <taxon>Bacillota</taxon>
        <taxon>Bacilli</taxon>
        <taxon>Lactobacillales</taxon>
        <taxon>Lactobacillaceae</taxon>
        <taxon>Limosilactobacillus</taxon>
    </lineage>
</organism>
<reference evidence="1" key="1">
    <citation type="submission" date="2023-02" db="EMBL/GenBank/DDBJ databases">
        <title>Complete genome sequence of Limosilactobacillus reuteri SRCM217616 isolated from Bos taurus feces.</title>
        <authorList>
            <person name="Yang H.-G."/>
            <person name="Kim J.-W."/>
            <person name="Ha G.-S."/>
            <person name="Yang H.-J."/>
            <person name="Jeong D.-Y."/>
        </authorList>
    </citation>
    <scope>NUCLEOTIDE SEQUENCE</scope>
    <source>
        <strain evidence="1">SRCM217616</strain>
    </source>
</reference>
<dbReference type="AlphaFoldDB" id="A0AAW6JHI5"/>
<gene>
    <name evidence="1" type="ORF">PSQ53_09810</name>
</gene>
<dbReference type="RefSeq" id="WP_152697447.1">
    <property type="nucleotide sequence ID" value="NZ_JAJGWP010000252.1"/>
</dbReference>
<evidence type="ECO:0008006" key="3">
    <source>
        <dbReference type="Google" id="ProtNLM"/>
    </source>
</evidence>
<accession>A0AAW6JHI5</accession>
<proteinExistence type="predicted"/>
<dbReference type="Proteomes" id="UP001217945">
    <property type="component" value="Unassembled WGS sequence"/>
</dbReference>
<comment type="caution">
    <text evidence="1">The sequence shown here is derived from an EMBL/GenBank/DDBJ whole genome shotgun (WGS) entry which is preliminary data.</text>
</comment>
<dbReference type="EMBL" id="JAQTKT010000001">
    <property type="protein sequence ID" value="MDD1383200.1"/>
    <property type="molecule type" value="Genomic_DNA"/>
</dbReference>